<evidence type="ECO:0008006" key="4">
    <source>
        <dbReference type="Google" id="ProtNLM"/>
    </source>
</evidence>
<feature type="compositionally biased region" description="Polar residues" evidence="1">
    <location>
        <begin position="378"/>
        <end position="389"/>
    </location>
</feature>
<feature type="compositionally biased region" description="Polar residues" evidence="1">
    <location>
        <begin position="114"/>
        <end position="128"/>
    </location>
</feature>
<feature type="region of interest" description="Disordered" evidence="1">
    <location>
        <begin position="186"/>
        <end position="260"/>
    </location>
</feature>
<dbReference type="PANTHER" id="PTHR14917">
    <property type="entry name" value="SPERMATOGENESIS-ASSOCIATED PROTEIN 7"/>
    <property type="match status" value="1"/>
</dbReference>
<feature type="compositionally biased region" description="Basic and acidic residues" evidence="1">
    <location>
        <begin position="417"/>
        <end position="426"/>
    </location>
</feature>
<dbReference type="GO" id="GO:0036064">
    <property type="term" value="C:ciliary basal body"/>
    <property type="evidence" value="ECO:0007669"/>
    <property type="project" value="TreeGrafter"/>
</dbReference>
<evidence type="ECO:0000256" key="1">
    <source>
        <dbReference type="SAM" id="MobiDB-lite"/>
    </source>
</evidence>
<dbReference type="GO" id="GO:0000226">
    <property type="term" value="P:microtubule cytoskeleton organization"/>
    <property type="evidence" value="ECO:0007669"/>
    <property type="project" value="TreeGrafter"/>
</dbReference>
<dbReference type="GO" id="GO:0005930">
    <property type="term" value="C:axoneme"/>
    <property type="evidence" value="ECO:0007669"/>
    <property type="project" value="TreeGrafter"/>
</dbReference>
<accession>A0A820SZW8</accession>
<feature type="region of interest" description="Disordered" evidence="1">
    <location>
        <begin position="378"/>
        <end position="503"/>
    </location>
</feature>
<feature type="compositionally biased region" description="Basic and acidic residues" evidence="1">
    <location>
        <begin position="560"/>
        <end position="591"/>
    </location>
</feature>
<feature type="compositionally biased region" description="Acidic residues" evidence="1">
    <location>
        <begin position="598"/>
        <end position="607"/>
    </location>
</feature>
<sequence>MSSSDLLSSTLKWPGKGLYGLKSSVLQTTENNLVKQTIVSDHMRNHYRLLGNAKPGIDAKPPKAMVLGQKCRDRARKEMAQLTYTQNVLNQFAAETNRDTPRSRASHSARSRRIVQSQPTTYRARSRSIQSGPMMTRSLNMNGSTQSLNQATFSNNDMANKLFGDGVLNQALTAMSALGKMTSTTRNKSSADVLDKHPDSFSQPHPTAHKPRLVKRDGTSSLINNRSYYNPPRKAKPPSAKQPDVQPTVVDENKKKEDEQAALSIRRVREQLNKSFELRQNVEKKIKKAKATTMATPVARKQSDEVLKRFGLTEDERLQYVRFMQELTDTIIQKNLTTESAIEKLFEIHIDRNRGQLNEKRLRDLLEALKDDLGVQTSRQSNTYSTVQKAATYDSEPIPPQTPVTTRKESLVFTPKTPHDERRRSSFDVNEPLPWESNNDIDKPPTITKRITQESHANTFNNNNNNKQNSFNDDYLFAPSSTPVKPKPRSSLLTNNDDHHHHHQLPDITNALATESESESAIPVNLNATVRKPITDLKNIDWLTDPEPTKTIIQKSPLHEVDQHHFEEEDDPVDHSQHKRSSVELNDHPEHATYGSNDFDDDDNSQV</sequence>
<feature type="compositionally biased region" description="Low complexity" evidence="1">
    <location>
        <begin position="458"/>
        <end position="472"/>
    </location>
</feature>
<dbReference type="AlphaFoldDB" id="A0A820SZW8"/>
<dbReference type="Pfam" id="PF15244">
    <property type="entry name" value="HSD3"/>
    <property type="match status" value="1"/>
</dbReference>
<evidence type="ECO:0000313" key="3">
    <source>
        <dbReference type="Proteomes" id="UP000663838"/>
    </source>
</evidence>
<feature type="compositionally biased region" description="Polar residues" evidence="1">
    <location>
        <begin position="219"/>
        <end position="228"/>
    </location>
</feature>
<dbReference type="Proteomes" id="UP000663838">
    <property type="component" value="Unassembled WGS sequence"/>
</dbReference>
<name>A0A820SZW8_9BILA</name>
<protein>
    <recommendedName>
        <fullName evidence="4">Spermatogenesis-associated protein 7</fullName>
    </recommendedName>
</protein>
<feature type="region of interest" description="Disordered" evidence="1">
    <location>
        <begin position="95"/>
        <end position="128"/>
    </location>
</feature>
<dbReference type="PANTHER" id="PTHR14917:SF4">
    <property type="entry name" value="SPERMATOGENESIS-ASSOCIATED 7"/>
    <property type="match status" value="1"/>
</dbReference>
<dbReference type="EMBL" id="CAJOBS010000001">
    <property type="protein sequence ID" value="CAF4459260.1"/>
    <property type="molecule type" value="Genomic_DNA"/>
</dbReference>
<evidence type="ECO:0000313" key="2">
    <source>
        <dbReference type="EMBL" id="CAF4459260.1"/>
    </source>
</evidence>
<dbReference type="InterPro" id="IPR029357">
    <property type="entry name" value="SPATA7"/>
</dbReference>
<gene>
    <name evidence="2" type="ORF">TOA249_LOCUS4</name>
</gene>
<proteinExistence type="predicted"/>
<comment type="caution">
    <text evidence="2">The sequence shown here is derived from an EMBL/GenBank/DDBJ whole genome shotgun (WGS) entry which is preliminary data.</text>
</comment>
<feature type="region of interest" description="Disordered" evidence="1">
    <location>
        <begin position="560"/>
        <end position="607"/>
    </location>
</feature>
<feature type="compositionally biased region" description="Basic residues" evidence="1">
    <location>
        <begin position="104"/>
        <end position="113"/>
    </location>
</feature>
<reference evidence="2" key="1">
    <citation type="submission" date="2021-02" db="EMBL/GenBank/DDBJ databases">
        <authorList>
            <person name="Nowell W R."/>
        </authorList>
    </citation>
    <scope>NUCLEOTIDE SEQUENCE</scope>
</reference>
<organism evidence="2 3">
    <name type="scientific">Rotaria socialis</name>
    <dbReference type="NCBI Taxonomy" id="392032"/>
    <lineage>
        <taxon>Eukaryota</taxon>
        <taxon>Metazoa</taxon>
        <taxon>Spiralia</taxon>
        <taxon>Gnathifera</taxon>
        <taxon>Rotifera</taxon>
        <taxon>Eurotatoria</taxon>
        <taxon>Bdelloidea</taxon>
        <taxon>Philodinida</taxon>
        <taxon>Philodinidae</taxon>
        <taxon>Rotaria</taxon>
    </lineage>
</organism>